<reference evidence="1" key="1">
    <citation type="submission" date="2023-06" db="EMBL/GenBank/DDBJ databases">
        <title>Genome-scale phylogeny and comparative genomics of the fungal order Sordariales.</title>
        <authorList>
            <consortium name="Lawrence Berkeley National Laboratory"/>
            <person name="Hensen N."/>
            <person name="Bonometti L."/>
            <person name="Westerberg I."/>
            <person name="Brannstrom I.O."/>
            <person name="Guillou S."/>
            <person name="Cros-Aarteil S."/>
            <person name="Calhoun S."/>
            <person name="Haridas S."/>
            <person name="Kuo A."/>
            <person name="Mondo S."/>
            <person name="Pangilinan J."/>
            <person name="Riley R."/>
            <person name="LaButti K."/>
            <person name="Andreopoulos B."/>
            <person name="Lipzen A."/>
            <person name="Chen C."/>
            <person name="Yanf M."/>
            <person name="Daum C."/>
            <person name="Ng V."/>
            <person name="Clum A."/>
            <person name="Steindorff A."/>
            <person name="Ohm R."/>
            <person name="Martin F."/>
            <person name="Silar P."/>
            <person name="Natvig D."/>
            <person name="Lalanne C."/>
            <person name="Gautier V."/>
            <person name="Ament-velasquez S.L."/>
            <person name="Kruys A."/>
            <person name="Hutchinson M.I."/>
            <person name="Powell A.J."/>
            <person name="Barry K."/>
            <person name="Miller A.N."/>
            <person name="Grigoriev I.V."/>
            <person name="Debuchy R."/>
            <person name="Gladieux P."/>
            <person name="Thoren M.H."/>
            <person name="Johannesson H."/>
        </authorList>
    </citation>
    <scope>NUCLEOTIDE SEQUENCE</scope>
    <source>
        <strain evidence="1">SMH3391-2</strain>
    </source>
</reference>
<evidence type="ECO:0000313" key="1">
    <source>
        <dbReference type="EMBL" id="KAK0636315.1"/>
    </source>
</evidence>
<accession>A0AA39XNL3</accession>
<organism evidence="1 2">
    <name type="scientific">Bombardia bombarda</name>
    <dbReference type="NCBI Taxonomy" id="252184"/>
    <lineage>
        <taxon>Eukaryota</taxon>
        <taxon>Fungi</taxon>
        <taxon>Dikarya</taxon>
        <taxon>Ascomycota</taxon>
        <taxon>Pezizomycotina</taxon>
        <taxon>Sordariomycetes</taxon>
        <taxon>Sordariomycetidae</taxon>
        <taxon>Sordariales</taxon>
        <taxon>Lasiosphaeriaceae</taxon>
        <taxon>Bombardia</taxon>
    </lineage>
</organism>
<dbReference type="Proteomes" id="UP001174934">
    <property type="component" value="Unassembled WGS sequence"/>
</dbReference>
<protein>
    <submittedName>
        <fullName evidence="1">Uncharacterized protein</fullName>
    </submittedName>
</protein>
<sequence>MDRRYRRWNMARTIPISRRSGMVDSAGKQNKASPMGWWQMPPWVGGETEPALISGQEAQVLMFLPDSIRQGRVEWGRGGIAWRSFNVLVGVVGLVPAMPITCTRLRAGQTRGCGVRDATRFLGPPSHSVCLVWFRPGVRGGRWMDGCYIDQYVSQTGISHLSAGTRDMDVQQFCGYGWCWRCCLLLLSVVIAAEEPRMRIRYLCIALRCSRIAFLRL</sequence>
<name>A0AA39XNL3_9PEZI</name>
<evidence type="ECO:0000313" key="2">
    <source>
        <dbReference type="Proteomes" id="UP001174934"/>
    </source>
</evidence>
<dbReference type="EMBL" id="JAULSR010000001">
    <property type="protein sequence ID" value="KAK0636315.1"/>
    <property type="molecule type" value="Genomic_DNA"/>
</dbReference>
<gene>
    <name evidence="1" type="ORF">B0T17DRAFT_503783</name>
</gene>
<dbReference type="AlphaFoldDB" id="A0AA39XNL3"/>
<keyword evidence="2" id="KW-1185">Reference proteome</keyword>
<proteinExistence type="predicted"/>
<comment type="caution">
    <text evidence="1">The sequence shown here is derived from an EMBL/GenBank/DDBJ whole genome shotgun (WGS) entry which is preliminary data.</text>
</comment>